<accession>A0A6G0Z1I4</accession>
<name>A0A6G0Z1I4_APHCR</name>
<dbReference type="FunFam" id="1.20.1440.170:FF:000001">
    <property type="entry name" value="Translation machinery-associated 16 homolog"/>
    <property type="match status" value="1"/>
</dbReference>
<dbReference type="InterPro" id="IPR021346">
    <property type="entry name" value="Tma16"/>
</dbReference>
<evidence type="ECO:0000313" key="3">
    <source>
        <dbReference type="Proteomes" id="UP000478052"/>
    </source>
</evidence>
<proteinExistence type="inferred from homology"/>
<dbReference type="Gene3D" id="1.20.1440.170">
    <property type="entry name" value="Translation machinery-associated protein 16-like"/>
    <property type="match status" value="1"/>
</dbReference>
<comment type="similarity">
    <text evidence="1">Belongs to the TMA16 family.</text>
</comment>
<reference evidence="2 3" key="1">
    <citation type="submission" date="2019-08" db="EMBL/GenBank/DDBJ databases">
        <title>Whole genome of Aphis craccivora.</title>
        <authorList>
            <person name="Voronova N.V."/>
            <person name="Shulinski R.S."/>
            <person name="Bandarenka Y.V."/>
            <person name="Zhorov D.G."/>
            <person name="Warner D."/>
        </authorList>
    </citation>
    <scope>NUCLEOTIDE SEQUENCE [LARGE SCALE GENOMIC DNA]</scope>
    <source>
        <strain evidence="2">180601</strain>
        <tissue evidence="2">Whole Body</tissue>
    </source>
</reference>
<sequence length="162" mass="19208">MINGKPKTTILNANHPNSRKTKQLIKTKHKIAFRDKKKYVNLAKPSLLCEKLIWFRDNIDNTIEQYTQDTLSSLIEKYLSRFDHEASIIKARHKDKGNRRFASREDVIRHTIEREREEYNTAGIEVPNILEASQLLYLRTWDGDIKYLPNIKIIRFRCLNII</sequence>
<evidence type="ECO:0000256" key="1">
    <source>
        <dbReference type="ARBA" id="ARBA00034127"/>
    </source>
</evidence>
<evidence type="ECO:0000313" key="2">
    <source>
        <dbReference type="EMBL" id="KAF0764428.1"/>
    </source>
</evidence>
<dbReference type="InterPro" id="IPR038356">
    <property type="entry name" value="Tma16_sf"/>
</dbReference>
<gene>
    <name evidence="2" type="ORF">FWK35_00018430</name>
</gene>
<dbReference type="Proteomes" id="UP000478052">
    <property type="component" value="Unassembled WGS sequence"/>
</dbReference>
<dbReference type="OrthoDB" id="270284at2759"/>
<dbReference type="PANTHER" id="PTHR13349">
    <property type="entry name" value="TRANSLATION MACHINERY-ASSOCIATED PROTEIN 16"/>
    <property type="match status" value="1"/>
</dbReference>
<dbReference type="Pfam" id="PF11176">
    <property type="entry name" value="Tma16"/>
    <property type="match status" value="1"/>
</dbReference>
<comment type="caution">
    <text evidence="2">The sequence shown here is derived from an EMBL/GenBank/DDBJ whole genome shotgun (WGS) entry which is preliminary data.</text>
</comment>
<keyword evidence="3" id="KW-1185">Reference proteome</keyword>
<dbReference type="GO" id="GO:0005634">
    <property type="term" value="C:nucleus"/>
    <property type="evidence" value="ECO:0007669"/>
    <property type="project" value="TreeGrafter"/>
</dbReference>
<protein>
    <submittedName>
        <fullName evidence="2">Translation machinery-associated protein 16</fullName>
    </submittedName>
</protein>
<organism evidence="2 3">
    <name type="scientific">Aphis craccivora</name>
    <name type="common">Cowpea aphid</name>
    <dbReference type="NCBI Taxonomy" id="307492"/>
    <lineage>
        <taxon>Eukaryota</taxon>
        <taxon>Metazoa</taxon>
        <taxon>Ecdysozoa</taxon>
        <taxon>Arthropoda</taxon>
        <taxon>Hexapoda</taxon>
        <taxon>Insecta</taxon>
        <taxon>Pterygota</taxon>
        <taxon>Neoptera</taxon>
        <taxon>Paraneoptera</taxon>
        <taxon>Hemiptera</taxon>
        <taxon>Sternorrhyncha</taxon>
        <taxon>Aphidomorpha</taxon>
        <taxon>Aphidoidea</taxon>
        <taxon>Aphididae</taxon>
        <taxon>Aphidini</taxon>
        <taxon>Aphis</taxon>
        <taxon>Aphis</taxon>
    </lineage>
</organism>
<dbReference type="AlphaFoldDB" id="A0A6G0Z1I4"/>
<dbReference type="EMBL" id="VUJU01001636">
    <property type="protein sequence ID" value="KAF0764428.1"/>
    <property type="molecule type" value="Genomic_DNA"/>
</dbReference>
<dbReference type="PANTHER" id="PTHR13349:SF2">
    <property type="entry name" value="TRANSLATION MACHINERY-ASSOCIATED PROTEIN 16"/>
    <property type="match status" value="1"/>
</dbReference>